<dbReference type="InterPro" id="IPR052946">
    <property type="entry name" value="Alkaline_pH_Ca-Antiporter"/>
</dbReference>
<dbReference type="PANTHER" id="PTHR37958">
    <property type="entry name" value="SODIUM-POTASSIUM/PROTON ANTIPORTER CHAA"/>
    <property type="match status" value="1"/>
</dbReference>
<evidence type="ECO:0000256" key="2">
    <source>
        <dbReference type="ARBA" id="ARBA00022692"/>
    </source>
</evidence>
<dbReference type="InterPro" id="IPR004837">
    <property type="entry name" value="NaCa_Exmemb"/>
</dbReference>
<feature type="domain" description="Sodium/calcium exchanger membrane region" evidence="7">
    <location>
        <begin position="34"/>
        <end position="186"/>
    </location>
</feature>
<organism evidence="8 9">
    <name type="scientific">Phytohabitans flavus</name>
    <dbReference type="NCBI Taxonomy" id="1076124"/>
    <lineage>
        <taxon>Bacteria</taxon>
        <taxon>Bacillati</taxon>
        <taxon>Actinomycetota</taxon>
        <taxon>Actinomycetes</taxon>
        <taxon>Micromonosporales</taxon>
        <taxon>Micromonosporaceae</taxon>
    </lineage>
</organism>
<feature type="transmembrane region" description="Helical" evidence="6">
    <location>
        <begin position="65"/>
        <end position="89"/>
    </location>
</feature>
<keyword evidence="3 6" id="KW-1133">Transmembrane helix</keyword>
<comment type="subcellular location">
    <subcellularLocation>
        <location evidence="1">Membrane</location>
        <topology evidence="1">Multi-pass membrane protein</topology>
    </subcellularLocation>
</comment>
<feature type="compositionally biased region" description="Low complexity" evidence="5">
    <location>
        <begin position="216"/>
        <end position="257"/>
    </location>
</feature>
<feature type="transmembrane region" description="Helical" evidence="6">
    <location>
        <begin position="101"/>
        <end position="122"/>
    </location>
</feature>
<evidence type="ECO:0000313" key="9">
    <source>
        <dbReference type="Proteomes" id="UP000502508"/>
    </source>
</evidence>
<dbReference type="KEGG" id="pfla:Pflav_020950"/>
<evidence type="ECO:0000256" key="3">
    <source>
        <dbReference type="ARBA" id="ARBA00022989"/>
    </source>
</evidence>
<feature type="transmembrane region" description="Helical" evidence="6">
    <location>
        <begin position="134"/>
        <end position="154"/>
    </location>
</feature>
<keyword evidence="9" id="KW-1185">Reference proteome</keyword>
<evidence type="ECO:0000256" key="6">
    <source>
        <dbReference type="SAM" id="Phobius"/>
    </source>
</evidence>
<proteinExistence type="predicted"/>
<keyword evidence="4 6" id="KW-0472">Membrane</keyword>
<gene>
    <name evidence="8" type="ORF">Pflav_020950</name>
</gene>
<dbReference type="Proteomes" id="UP000502508">
    <property type="component" value="Chromosome"/>
</dbReference>
<feature type="region of interest" description="Disordered" evidence="5">
    <location>
        <begin position="200"/>
        <end position="257"/>
    </location>
</feature>
<dbReference type="GO" id="GO:0015385">
    <property type="term" value="F:sodium:proton antiporter activity"/>
    <property type="evidence" value="ECO:0007669"/>
    <property type="project" value="TreeGrafter"/>
</dbReference>
<reference evidence="8 9" key="1">
    <citation type="submission" date="2020-03" db="EMBL/GenBank/DDBJ databases">
        <title>Whole genome shotgun sequence of Phytohabitans flavus NBRC 107702.</title>
        <authorList>
            <person name="Komaki H."/>
            <person name="Tamura T."/>
        </authorList>
    </citation>
    <scope>NUCLEOTIDE SEQUENCE [LARGE SCALE GENOMIC DNA]</scope>
    <source>
        <strain evidence="8 9">NBRC 107702</strain>
    </source>
</reference>
<reference evidence="8 9" key="2">
    <citation type="submission" date="2020-03" db="EMBL/GenBank/DDBJ databases">
        <authorList>
            <person name="Ichikawa N."/>
            <person name="Kimura A."/>
            <person name="Kitahashi Y."/>
            <person name="Uohara A."/>
        </authorList>
    </citation>
    <scope>NUCLEOTIDE SEQUENCE [LARGE SCALE GENOMIC DNA]</scope>
    <source>
        <strain evidence="8 9">NBRC 107702</strain>
    </source>
</reference>
<dbReference type="AlphaFoldDB" id="A0A6F8XPD2"/>
<feature type="transmembrane region" description="Helical" evidence="6">
    <location>
        <begin position="30"/>
        <end position="53"/>
    </location>
</feature>
<evidence type="ECO:0000256" key="1">
    <source>
        <dbReference type="ARBA" id="ARBA00004141"/>
    </source>
</evidence>
<name>A0A6F8XPD2_9ACTN</name>
<dbReference type="PANTHER" id="PTHR37958:SF1">
    <property type="entry name" value="SODIUM-POTASSIUM_PROTON ANTIPORTER CHAA"/>
    <property type="match status" value="1"/>
</dbReference>
<accession>A0A6F8XPD2</accession>
<dbReference type="GO" id="GO:0015386">
    <property type="term" value="F:potassium:proton antiporter activity"/>
    <property type="evidence" value="ECO:0007669"/>
    <property type="project" value="TreeGrafter"/>
</dbReference>
<dbReference type="Pfam" id="PF01699">
    <property type="entry name" value="Na_Ca_ex"/>
    <property type="match status" value="1"/>
</dbReference>
<evidence type="ECO:0000256" key="4">
    <source>
        <dbReference type="ARBA" id="ARBA00023136"/>
    </source>
</evidence>
<keyword evidence="2 6" id="KW-0812">Transmembrane</keyword>
<evidence type="ECO:0000256" key="5">
    <source>
        <dbReference type="SAM" id="MobiDB-lite"/>
    </source>
</evidence>
<feature type="transmembrane region" description="Helical" evidence="6">
    <location>
        <begin position="166"/>
        <end position="184"/>
    </location>
</feature>
<evidence type="ECO:0000313" key="8">
    <source>
        <dbReference type="EMBL" id="BCB75685.1"/>
    </source>
</evidence>
<evidence type="ECO:0000259" key="7">
    <source>
        <dbReference type="Pfam" id="PF01699"/>
    </source>
</evidence>
<sequence>MSRVLAALRSWTTLAPLVAAALLVGVWGRHPGVFLAVVVAIALAGAVITAVHHAEVVAHRVGEPLGSLVLAVPVTFIEVGLIITLMLSGGPETSALARDTVFAAFMITVNGILGLCLVLGAARSRLAVFNAEGTGAALATVATLATTCLVLPTFTVSRPSGVFTPAQLGFAAVASLLLYGLFVFTQNVRHRDFFLPVKGDGAQPDTHAPPRPAGRPSPAWDCCSSRWSASSAWPKSSPTPSRTGSTRSGCRTPSSAW</sequence>
<dbReference type="EMBL" id="AP022870">
    <property type="protein sequence ID" value="BCB75685.1"/>
    <property type="molecule type" value="Genomic_DNA"/>
</dbReference>
<dbReference type="GO" id="GO:0005886">
    <property type="term" value="C:plasma membrane"/>
    <property type="evidence" value="ECO:0007669"/>
    <property type="project" value="TreeGrafter"/>
</dbReference>
<protein>
    <recommendedName>
        <fullName evidence="7">Sodium/calcium exchanger membrane region domain-containing protein</fullName>
    </recommendedName>
</protein>